<dbReference type="PANTHER" id="PTHR42923">
    <property type="entry name" value="PROTOPORPHYRINOGEN OXIDASE"/>
    <property type="match status" value="1"/>
</dbReference>
<dbReference type="GeneID" id="87952393"/>
<dbReference type="Gene3D" id="3.90.660.20">
    <property type="entry name" value="Protoporphyrinogen oxidase, mitochondrial, domain 2"/>
    <property type="match status" value="1"/>
</dbReference>
<keyword evidence="5" id="KW-1185">Reference proteome</keyword>
<dbReference type="Gene3D" id="1.10.3110.10">
    <property type="entry name" value="protoporphyrinogen ix oxidase, domain 3"/>
    <property type="match status" value="1"/>
</dbReference>
<dbReference type="PANTHER" id="PTHR42923:SF17">
    <property type="entry name" value="AMINE OXIDASE DOMAIN-CONTAINING PROTEIN"/>
    <property type="match status" value="1"/>
</dbReference>
<dbReference type="Proteomes" id="UP001329825">
    <property type="component" value="Chromosome 1"/>
</dbReference>
<evidence type="ECO:0000313" key="4">
    <source>
        <dbReference type="EMBL" id="WRT63357.1"/>
    </source>
</evidence>
<feature type="domain" description="Amine oxidase" evidence="3">
    <location>
        <begin position="83"/>
        <end position="187"/>
    </location>
</feature>
<gene>
    <name evidence="4" type="ORF">IL334_000262</name>
</gene>
<dbReference type="Pfam" id="PF01593">
    <property type="entry name" value="Amino_oxidase"/>
    <property type="match status" value="1"/>
</dbReference>
<accession>A0ABZ1CSV8</accession>
<dbReference type="Gene3D" id="3.50.50.60">
    <property type="entry name" value="FAD/NAD(P)-binding domain"/>
    <property type="match status" value="1"/>
</dbReference>
<protein>
    <recommendedName>
        <fullName evidence="3">Amine oxidase domain-containing protein</fullName>
    </recommendedName>
</protein>
<sequence>MSFSLSRDKGKFEWASDDLWSLFCQGSNIFKPRVYRMIWDILRFNLFAIDFLSDKGEIHSMSIGEYLDKQGYSQAFKEDYLLPLTAGIWSIPPEKVALDFPAFALIRFFHNHQMLQLWGKPSWLTIKGGSKTYVDHIISQIHPSRLHLKTGIQSITPIENGVLLSTEMGKEQLFDKVIIATHTDQAVQLLGSNISPEEKTLLGGCQWSANEAVVHYDENLMPIRKKAWTAWNYLTSTAPLSGDLETKTSASDVNSISITFNLNILQSLPISKHGQVFVTLNPPIPPDPKKTISKWIYHHPELTPSLINLQRSLGNIQGKRNIYFVGAWTGYGFHEDGWRSAMEIINRPEFHLSPNTKINMSNPMSKSEELESESKTKAKTIPQPKQDGLEILYVDERNIHSTILEKLLRSLVGLIDSTVKQLVVWVLWLITLSLSCIGFILGDDQLKKNKC</sequence>
<keyword evidence="2" id="KW-1133">Transmembrane helix</keyword>
<dbReference type="RefSeq" id="XP_062788097.1">
    <property type="nucleotide sequence ID" value="XM_062932046.1"/>
</dbReference>
<organism evidence="4 5">
    <name type="scientific">Kwoniella shivajii</name>
    <dbReference type="NCBI Taxonomy" id="564305"/>
    <lineage>
        <taxon>Eukaryota</taxon>
        <taxon>Fungi</taxon>
        <taxon>Dikarya</taxon>
        <taxon>Basidiomycota</taxon>
        <taxon>Agaricomycotina</taxon>
        <taxon>Tremellomycetes</taxon>
        <taxon>Tremellales</taxon>
        <taxon>Cryptococcaceae</taxon>
        <taxon>Kwoniella</taxon>
    </lineage>
</organism>
<feature type="compositionally biased region" description="Basic and acidic residues" evidence="1">
    <location>
        <begin position="366"/>
        <end position="376"/>
    </location>
</feature>
<proteinExistence type="predicted"/>
<name>A0ABZ1CSV8_9TREE</name>
<dbReference type="InterPro" id="IPR036188">
    <property type="entry name" value="FAD/NAD-bd_sf"/>
</dbReference>
<dbReference type="EMBL" id="CP141881">
    <property type="protein sequence ID" value="WRT63357.1"/>
    <property type="molecule type" value="Genomic_DNA"/>
</dbReference>
<dbReference type="InterPro" id="IPR050464">
    <property type="entry name" value="Zeta_carotene_desat/Oxidored"/>
</dbReference>
<keyword evidence="2" id="KW-0472">Membrane</keyword>
<evidence type="ECO:0000313" key="5">
    <source>
        <dbReference type="Proteomes" id="UP001329825"/>
    </source>
</evidence>
<dbReference type="InterPro" id="IPR002937">
    <property type="entry name" value="Amino_oxidase"/>
</dbReference>
<dbReference type="SUPFAM" id="SSF51905">
    <property type="entry name" value="FAD/NAD(P)-binding domain"/>
    <property type="match status" value="1"/>
</dbReference>
<feature type="region of interest" description="Disordered" evidence="1">
    <location>
        <begin position="355"/>
        <end position="381"/>
    </location>
</feature>
<evidence type="ECO:0000256" key="1">
    <source>
        <dbReference type="SAM" id="MobiDB-lite"/>
    </source>
</evidence>
<keyword evidence="2" id="KW-0812">Transmembrane</keyword>
<feature type="transmembrane region" description="Helical" evidence="2">
    <location>
        <begin position="422"/>
        <end position="442"/>
    </location>
</feature>
<evidence type="ECO:0000256" key="2">
    <source>
        <dbReference type="SAM" id="Phobius"/>
    </source>
</evidence>
<feature type="compositionally biased region" description="Polar residues" evidence="1">
    <location>
        <begin position="355"/>
        <end position="364"/>
    </location>
</feature>
<reference evidence="4 5" key="1">
    <citation type="submission" date="2024-01" db="EMBL/GenBank/DDBJ databases">
        <title>Comparative genomics of Cryptococcus and Kwoniella reveals pathogenesis evolution and contrasting modes of karyotype evolution via chromosome fusion or intercentromeric recombination.</title>
        <authorList>
            <person name="Coelho M.A."/>
            <person name="David-Palma M."/>
            <person name="Shea T."/>
            <person name="Bowers K."/>
            <person name="McGinley-Smith S."/>
            <person name="Mohammad A.W."/>
            <person name="Gnirke A."/>
            <person name="Yurkov A.M."/>
            <person name="Nowrousian M."/>
            <person name="Sun S."/>
            <person name="Cuomo C.A."/>
            <person name="Heitman J."/>
        </authorList>
    </citation>
    <scope>NUCLEOTIDE SEQUENCE [LARGE SCALE GENOMIC DNA]</scope>
    <source>
        <strain evidence="4">CBS 11374</strain>
    </source>
</reference>
<evidence type="ECO:0000259" key="3">
    <source>
        <dbReference type="Pfam" id="PF01593"/>
    </source>
</evidence>